<evidence type="ECO:0000313" key="2">
    <source>
        <dbReference type="EnsemblMetazoa" id="AFAF020523-PA"/>
    </source>
</evidence>
<feature type="transmembrane region" description="Helical" evidence="1">
    <location>
        <begin position="66"/>
        <end position="92"/>
    </location>
</feature>
<dbReference type="EnsemblMetazoa" id="AFAF020523-RA">
    <property type="protein sequence ID" value="AFAF020523-PA"/>
    <property type="gene ID" value="AFAF020523"/>
</dbReference>
<keyword evidence="3" id="KW-1185">Reference proteome</keyword>
<dbReference type="VEuPathDB" id="VectorBase:AFAF020523"/>
<organism evidence="2 3">
    <name type="scientific">Anopheles farauti</name>
    <dbReference type="NCBI Taxonomy" id="69004"/>
    <lineage>
        <taxon>Eukaryota</taxon>
        <taxon>Metazoa</taxon>
        <taxon>Ecdysozoa</taxon>
        <taxon>Arthropoda</taxon>
        <taxon>Hexapoda</taxon>
        <taxon>Insecta</taxon>
        <taxon>Pterygota</taxon>
        <taxon>Neoptera</taxon>
        <taxon>Endopterygota</taxon>
        <taxon>Diptera</taxon>
        <taxon>Nematocera</taxon>
        <taxon>Culicoidea</taxon>
        <taxon>Culicidae</taxon>
        <taxon>Anophelinae</taxon>
        <taxon>Anopheles</taxon>
    </lineage>
</organism>
<dbReference type="EMBL" id="AXCN02001597">
    <property type="status" value="NOT_ANNOTATED_CDS"/>
    <property type="molecule type" value="Genomic_DNA"/>
</dbReference>
<dbReference type="Proteomes" id="UP000075886">
    <property type="component" value="Unassembled WGS sequence"/>
</dbReference>
<reference evidence="2" key="2">
    <citation type="submission" date="2020-05" db="UniProtKB">
        <authorList>
            <consortium name="EnsemblMetazoa"/>
        </authorList>
    </citation>
    <scope>IDENTIFICATION</scope>
    <source>
        <strain evidence="2">FAR1</strain>
    </source>
</reference>
<keyword evidence="1" id="KW-1133">Transmembrane helix</keyword>
<proteinExistence type="predicted"/>
<keyword evidence="1" id="KW-0472">Membrane</keyword>
<dbReference type="AlphaFoldDB" id="A0A182R0G0"/>
<evidence type="ECO:0000256" key="1">
    <source>
        <dbReference type="SAM" id="Phobius"/>
    </source>
</evidence>
<evidence type="ECO:0000313" key="3">
    <source>
        <dbReference type="Proteomes" id="UP000075886"/>
    </source>
</evidence>
<name>A0A182R0G0_9DIPT</name>
<keyword evidence="1" id="KW-0812">Transmembrane</keyword>
<accession>A0A182R0G0</accession>
<protein>
    <submittedName>
        <fullName evidence="2">Uncharacterized protein</fullName>
    </submittedName>
</protein>
<reference evidence="3" key="1">
    <citation type="submission" date="2014-01" db="EMBL/GenBank/DDBJ databases">
        <title>The Genome Sequence of Anopheles farauti FAR1 (V2).</title>
        <authorList>
            <consortium name="The Broad Institute Genomics Platform"/>
            <person name="Neafsey D.E."/>
            <person name="Besansky N."/>
            <person name="Howell P."/>
            <person name="Walton C."/>
            <person name="Young S.K."/>
            <person name="Zeng Q."/>
            <person name="Gargeya S."/>
            <person name="Fitzgerald M."/>
            <person name="Haas B."/>
            <person name="Abouelleil A."/>
            <person name="Allen A.W."/>
            <person name="Alvarado L."/>
            <person name="Arachchi H.M."/>
            <person name="Berlin A.M."/>
            <person name="Chapman S.B."/>
            <person name="Gainer-Dewar J."/>
            <person name="Goldberg J."/>
            <person name="Griggs A."/>
            <person name="Gujja S."/>
            <person name="Hansen M."/>
            <person name="Howarth C."/>
            <person name="Imamovic A."/>
            <person name="Ireland A."/>
            <person name="Larimer J."/>
            <person name="McCowan C."/>
            <person name="Murphy C."/>
            <person name="Pearson M."/>
            <person name="Poon T.W."/>
            <person name="Priest M."/>
            <person name="Roberts A."/>
            <person name="Saif S."/>
            <person name="Shea T."/>
            <person name="Sisk P."/>
            <person name="Sykes S."/>
            <person name="Wortman J."/>
            <person name="Nusbaum C."/>
            <person name="Birren B."/>
        </authorList>
    </citation>
    <scope>NUCLEOTIDE SEQUENCE [LARGE SCALE GENOMIC DNA]</scope>
    <source>
        <strain evidence="3">FAR1</strain>
    </source>
</reference>
<dbReference type="STRING" id="69004.A0A182R0G0"/>
<sequence length="214" mass="23596">MPSPTTDVPFTTTTTTTVLVTTTKRTTPTIPWDTSSNTPSVSTEITYTPPSEPTTLPIITQPNEPIALWIALSGVFIVLFIIASAMALYIYVAGVELGQLVACGRKTNRSAARPEAPAPGALQTEPNNFDPFDAYYNKQLQQQLKNRLRPKHNSVSSISNNSSKAIRQKYSKFNLNPYGHPAPMGGKATPLEQPRFDLMDDIDVIKYKNRLNEL</sequence>